<dbReference type="VEuPathDB" id="FungiDB:H257_19401"/>
<accession>A0A3R6XX23</accession>
<organism evidence="3 4">
    <name type="scientific">Aphanomyces astaci</name>
    <name type="common">Crayfish plague agent</name>
    <dbReference type="NCBI Taxonomy" id="112090"/>
    <lineage>
        <taxon>Eukaryota</taxon>
        <taxon>Sar</taxon>
        <taxon>Stramenopiles</taxon>
        <taxon>Oomycota</taxon>
        <taxon>Saprolegniomycetes</taxon>
        <taxon>Saprolegniales</taxon>
        <taxon>Verrucalvaceae</taxon>
        <taxon>Aphanomyces</taxon>
    </lineage>
</organism>
<protein>
    <recommendedName>
        <fullName evidence="2">Myb/SANT-like domain-containing protein</fullName>
    </recommendedName>
</protein>
<dbReference type="PANTHER" id="PTHR47072">
    <property type="match status" value="1"/>
</dbReference>
<evidence type="ECO:0000313" key="3">
    <source>
        <dbReference type="EMBL" id="RHZ34879.1"/>
    </source>
</evidence>
<feature type="region of interest" description="Disordered" evidence="1">
    <location>
        <begin position="138"/>
        <end position="157"/>
    </location>
</feature>
<dbReference type="InterPro" id="IPR024752">
    <property type="entry name" value="Myb/SANT-like_dom"/>
</dbReference>
<reference evidence="3 4" key="1">
    <citation type="submission" date="2018-08" db="EMBL/GenBank/DDBJ databases">
        <title>Aphanomyces genome sequencing and annotation.</title>
        <authorList>
            <person name="Minardi D."/>
            <person name="Oidtmann B."/>
            <person name="Van Der Giezen M."/>
            <person name="Studholme D.J."/>
        </authorList>
    </citation>
    <scope>NUCLEOTIDE SEQUENCE [LARGE SCALE GENOMIC DNA]</scope>
    <source>
        <strain evidence="3 4">Da</strain>
    </source>
</reference>
<gene>
    <name evidence="3" type="ORF">DYB37_013599</name>
</gene>
<evidence type="ECO:0000256" key="1">
    <source>
        <dbReference type="SAM" id="MobiDB-lite"/>
    </source>
</evidence>
<proteinExistence type="predicted"/>
<dbReference type="PANTHER" id="PTHR47072:SF4">
    <property type="entry name" value="MYB_SANT-LIKE DOMAIN-CONTAINING PROTEIN"/>
    <property type="match status" value="1"/>
</dbReference>
<dbReference type="EMBL" id="QUTH01000133">
    <property type="protein sequence ID" value="RHZ34879.1"/>
    <property type="molecule type" value="Genomic_DNA"/>
</dbReference>
<feature type="compositionally biased region" description="Polar residues" evidence="1">
    <location>
        <begin position="138"/>
        <end position="148"/>
    </location>
</feature>
<evidence type="ECO:0000313" key="4">
    <source>
        <dbReference type="Proteomes" id="UP000285430"/>
    </source>
</evidence>
<sequence>MDDGRASWDDEKDFTWMKEMIHQVHVLGKRANSGFKREAWHAATTKLNSDHAVSYTKEQVKSRSAEMKKQYAQVSQIVKTSGIGFEAATCRFICLDGSWAHFLRDKPKRWSLWQTKRFPQYPYCQQLYDGTLATGEFASTSTAPTSPNRDADLESDDGDDIVGEVHDFLASENEGSESTDGTVAFGHSNVGKKRAVQTPSAKAKRIRPTLASSMVDEIRGFRESGREELNAVRGMLTMDVERPTAEALAIDLLHTAFDDILLEEELSFAYEVLECKAKAAQFVRMKGHAREVWLRRQIAVKEREFLRAMAP</sequence>
<dbReference type="Pfam" id="PF12776">
    <property type="entry name" value="Myb_DNA-bind_3"/>
    <property type="match status" value="1"/>
</dbReference>
<dbReference type="AlphaFoldDB" id="A0A3R6XX23"/>
<evidence type="ECO:0000259" key="2">
    <source>
        <dbReference type="Pfam" id="PF12776"/>
    </source>
</evidence>
<comment type="caution">
    <text evidence="3">The sequence shown here is derived from an EMBL/GenBank/DDBJ whole genome shotgun (WGS) entry which is preliminary data.</text>
</comment>
<name>A0A3R6XX23_APHAT</name>
<feature type="domain" description="Myb/SANT-like" evidence="2">
    <location>
        <begin position="8"/>
        <end position="101"/>
    </location>
</feature>
<dbReference type="Proteomes" id="UP000285430">
    <property type="component" value="Unassembled WGS sequence"/>
</dbReference>